<evidence type="ECO:0000313" key="2">
    <source>
        <dbReference type="EMBL" id="KAI5954840.1"/>
    </source>
</evidence>
<reference evidence="2 3" key="1">
    <citation type="journal article" date="2022" name="DNA Res.">
        <title>Genome analysis of five recently described species of the CUG-Ser clade uncovers Candida theae as a new hybrid lineage with pathogenic potential in the Candida parapsilosis species complex.</title>
        <authorList>
            <person name="Mixao V."/>
            <person name="Del Olmo V."/>
            <person name="Hegedusova E."/>
            <person name="Saus E."/>
            <person name="Pryszcz L."/>
            <person name="Cillingova A."/>
            <person name="Nosek J."/>
            <person name="Gabaldon T."/>
        </authorList>
    </citation>
    <scope>NUCLEOTIDE SEQUENCE [LARGE SCALE GENOMIC DNA]</scope>
    <source>
        <strain evidence="2 3">CBS 12239</strain>
    </source>
</reference>
<organism evidence="2 3">
    <name type="scientific">Candida theae</name>
    <dbReference type="NCBI Taxonomy" id="1198502"/>
    <lineage>
        <taxon>Eukaryota</taxon>
        <taxon>Fungi</taxon>
        <taxon>Dikarya</taxon>
        <taxon>Ascomycota</taxon>
        <taxon>Saccharomycotina</taxon>
        <taxon>Pichiomycetes</taxon>
        <taxon>Debaryomycetaceae</taxon>
        <taxon>Candida/Lodderomyces clade</taxon>
        <taxon>Candida</taxon>
    </lineage>
</organism>
<evidence type="ECO:0000313" key="3">
    <source>
        <dbReference type="Proteomes" id="UP001204833"/>
    </source>
</evidence>
<dbReference type="GeneID" id="76151922"/>
<evidence type="ECO:0000256" key="1">
    <source>
        <dbReference type="SAM" id="Phobius"/>
    </source>
</evidence>
<keyword evidence="1" id="KW-0472">Membrane</keyword>
<protein>
    <submittedName>
        <fullName evidence="2">SWF1</fullName>
    </submittedName>
</protein>
<dbReference type="EMBL" id="JAIHNG010000133">
    <property type="protein sequence ID" value="KAI5954840.1"/>
    <property type="molecule type" value="Genomic_DNA"/>
</dbReference>
<name>A0AAD5FXQ5_9ASCO</name>
<sequence>MIHAESTKMGYIVASMVLVYTATFLCVLSNPGVVNPQSIRAYPYQPNQLIFFRDNKCNTCQMVKPARSKHCSALSPQLTRLSQMWSLITTTTDANKVTGVFFILCTIFTPIVAIFTGLHLRYIYLGVTTNELDKWGEIEYLVELGSLYKVSPSIDNETFVEKAKDSSGAIVYISLKDESILISEEDAIEDKYILTPVESVVDDLVNDYDQGFWNNFKNRVLV</sequence>
<comment type="caution">
    <text evidence="2">The sequence shown here is derived from an EMBL/GenBank/DDBJ whole genome shotgun (WGS) entry which is preliminary data.</text>
</comment>
<keyword evidence="1" id="KW-0812">Transmembrane</keyword>
<accession>A0AAD5FXQ5</accession>
<keyword evidence="1" id="KW-1133">Transmembrane helix</keyword>
<gene>
    <name evidence="2" type="ORF">KGF57_003864</name>
</gene>
<feature type="transmembrane region" description="Helical" evidence="1">
    <location>
        <begin position="100"/>
        <end position="124"/>
    </location>
</feature>
<keyword evidence="3" id="KW-1185">Reference proteome</keyword>
<dbReference type="AlphaFoldDB" id="A0AAD5FXQ5"/>
<dbReference type="RefSeq" id="XP_051607727.1">
    <property type="nucleotide sequence ID" value="XM_051753327.1"/>
</dbReference>
<proteinExistence type="predicted"/>
<dbReference type="Proteomes" id="UP001204833">
    <property type="component" value="Unassembled WGS sequence"/>
</dbReference>